<dbReference type="EMBL" id="JADOES010000049">
    <property type="protein sequence ID" value="MBT9317538.1"/>
    <property type="molecule type" value="Genomic_DNA"/>
</dbReference>
<evidence type="ECO:0000313" key="2">
    <source>
        <dbReference type="Proteomes" id="UP000717364"/>
    </source>
</evidence>
<reference evidence="1" key="1">
    <citation type="submission" date="2020-11" db="EMBL/GenBank/DDBJ databases">
        <authorList>
            <person name="Konstantinou D."/>
            <person name="Gkelis S."/>
            <person name="Popin R."/>
            <person name="Fewer D."/>
            <person name="Sivonen K."/>
        </authorList>
    </citation>
    <scope>NUCLEOTIDE SEQUENCE</scope>
    <source>
        <strain evidence="1">TAU-MAC 1115</strain>
    </source>
</reference>
<keyword evidence="2" id="KW-1185">Reference proteome</keyword>
<name>A0A947DIW8_9CYAN</name>
<dbReference type="AlphaFoldDB" id="A0A947DIW8"/>
<comment type="caution">
    <text evidence="1">The sequence shown here is derived from an EMBL/GenBank/DDBJ whole genome shotgun (WGS) entry which is preliminary data.</text>
</comment>
<accession>A0A947DIW8</accession>
<proteinExistence type="predicted"/>
<dbReference type="RefSeq" id="WP_215610602.1">
    <property type="nucleotide sequence ID" value="NZ_JADOES010000049.1"/>
</dbReference>
<gene>
    <name evidence="1" type="ORF">IXB50_19120</name>
</gene>
<dbReference type="Proteomes" id="UP000717364">
    <property type="component" value="Unassembled WGS sequence"/>
</dbReference>
<reference evidence="1" key="2">
    <citation type="journal article" date="2021" name="Mar. Drugs">
        <title>Genome Reduction and Secondary Metabolism of the Marine Sponge-Associated Cyanobacterium Leptothoe.</title>
        <authorList>
            <person name="Konstantinou D."/>
            <person name="Popin R.V."/>
            <person name="Fewer D.P."/>
            <person name="Sivonen K."/>
            <person name="Gkelis S."/>
        </authorList>
    </citation>
    <scope>NUCLEOTIDE SEQUENCE</scope>
    <source>
        <strain evidence="1">TAU-MAC 1115</strain>
    </source>
</reference>
<dbReference type="Pfam" id="PF07799">
    <property type="entry name" value="DUF1643"/>
    <property type="match status" value="1"/>
</dbReference>
<dbReference type="InterPro" id="IPR012441">
    <property type="entry name" value="DUF1643"/>
</dbReference>
<sequence>MLTIVTNYLGGSATFDISHKYRYRLTRSWSDTNTSQVTFIMLNPSQANAEQDDPTIRACSQFAQSWGYTHLSVVNLFAYRTSQPSNLKLELDPIGPDNDRYLIAAAETAKQVILAWGNWGTLLNRAQTIAQLLTPHRHKLYCLKHNRSGQPRHPLYIRRNTTPILWTKHDM</sequence>
<evidence type="ECO:0000313" key="1">
    <source>
        <dbReference type="EMBL" id="MBT9317538.1"/>
    </source>
</evidence>
<organism evidence="1 2">
    <name type="scientific">Leptothoe spongobia TAU-MAC 1115</name>
    <dbReference type="NCBI Taxonomy" id="1967444"/>
    <lineage>
        <taxon>Bacteria</taxon>
        <taxon>Bacillati</taxon>
        <taxon>Cyanobacteriota</taxon>
        <taxon>Cyanophyceae</taxon>
        <taxon>Nodosilineales</taxon>
        <taxon>Cymatolegaceae</taxon>
        <taxon>Leptothoe</taxon>
        <taxon>Leptothoe spongobia</taxon>
    </lineage>
</organism>
<protein>
    <submittedName>
        <fullName evidence="1">DUF1643 domain-containing protein</fullName>
    </submittedName>
</protein>